<dbReference type="EMBL" id="BJZP01000009">
    <property type="protein sequence ID" value="GEO85260.1"/>
    <property type="molecule type" value="Genomic_DNA"/>
</dbReference>
<proteinExistence type="predicted"/>
<dbReference type="SUPFAM" id="SSF53474">
    <property type="entry name" value="alpha/beta-Hydrolases"/>
    <property type="match status" value="2"/>
</dbReference>
<keyword evidence="3" id="KW-1185">Reference proteome</keyword>
<evidence type="ECO:0000259" key="1">
    <source>
        <dbReference type="Pfam" id="PF12146"/>
    </source>
</evidence>
<feature type="domain" description="Serine aminopeptidase S33" evidence="1">
    <location>
        <begin position="302"/>
        <end position="413"/>
    </location>
</feature>
<dbReference type="AlphaFoldDB" id="A0A512HIP4"/>
<dbReference type="GO" id="GO:0052689">
    <property type="term" value="F:carboxylic ester hydrolase activity"/>
    <property type="evidence" value="ECO:0007669"/>
    <property type="project" value="TreeGrafter"/>
</dbReference>
<organism evidence="2 3">
    <name type="scientific">Ciceribacter naphthalenivorans</name>
    <dbReference type="NCBI Taxonomy" id="1118451"/>
    <lineage>
        <taxon>Bacteria</taxon>
        <taxon>Pseudomonadati</taxon>
        <taxon>Pseudomonadota</taxon>
        <taxon>Alphaproteobacteria</taxon>
        <taxon>Hyphomicrobiales</taxon>
        <taxon>Rhizobiaceae</taxon>
        <taxon>Ciceribacter</taxon>
    </lineage>
</organism>
<evidence type="ECO:0000313" key="2">
    <source>
        <dbReference type="EMBL" id="GEO85260.1"/>
    </source>
</evidence>
<evidence type="ECO:0000313" key="3">
    <source>
        <dbReference type="Proteomes" id="UP000321717"/>
    </source>
</evidence>
<dbReference type="RefSeq" id="WP_170253421.1">
    <property type="nucleotide sequence ID" value="NZ_BJZP01000009.1"/>
</dbReference>
<dbReference type="PANTHER" id="PTHR43265">
    <property type="entry name" value="ESTERASE ESTD"/>
    <property type="match status" value="1"/>
</dbReference>
<dbReference type="Pfam" id="PF12146">
    <property type="entry name" value="Hydrolase_4"/>
    <property type="match status" value="2"/>
</dbReference>
<gene>
    <name evidence="2" type="ORF">RNA01_21920</name>
</gene>
<dbReference type="Gene3D" id="3.40.50.1820">
    <property type="entry name" value="alpha/beta hydrolase"/>
    <property type="match status" value="2"/>
</dbReference>
<dbReference type="InterPro" id="IPR053145">
    <property type="entry name" value="AB_hydrolase_Est10"/>
</dbReference>
<dbReference type="Proteomes" id="UP000321717">
    <property type="component" value="Unassembled WGS sequence"/>
</dbReference>
<reference evidence="2 3" key="1">
    <citation type="submission" date="2019-07" db="EMBL/GenBank/DDBJ databases">
        <title>Whole genome shotgun sequence of Rhizobium naphthalenivorans NBRC 107585.</title>
        <authorList>
            <person name="Hosoyama A."/>
            <person name="Uohara A."/>
            <person name="Ohji S."/>
            <person name="Ichikawa N."/>
        </authorList>
    </citation>
    <scope>NUCLEOTIDE SEQUENCE [LARGE SCALE GENOMIC DNA]</scope>
    <source>
        <strain evidence="2 3">NBRC 107585</strain>
    </source>
</reference>
<name>A0A512HIP4_9HYPH</name>
<dbReference type="InterPro" id="IPR029058">
    <property type="entry name" value="AB_hydrolase_fold"/>
</dbReference>
<feature type="domain" description="Serine aminopeptidase S33" evidence="1">
    <location>
        <begin position="34"/>
        <end position="142"/>
    </location>
</feature>
<protein>
    <recommendedName>
        <fullName evidence="1">Serine aminopeptidase S33 domain-containing protein</fullName>
    </recommendedName>
</protein>
<dbReference type="InterPro" id="IPR022742">
    <property type="entry name" value="Hydrolase_4"/>
</dbReference>
<sequence>MFDGLAGMYHAAPGSTAVLLISPWGYEELCARQSYRLIGEHLASLGYPCLRFDLPGTCHSAGSSGEIQDEWAWRKATETALDYLTSLCAPREVIVIGQGLGGLIAADLTQRRSVSGLVLFGSATQGRIYLREVTAWTAMTQPTFLVRSSDGPQGGLMAGGFMLAAATVNEIKGLKLLDGPLPKAHRVLLVERPENPGDVKLAEHLASSGAALDRIPFQGYVDYISSPTLSQPPLDTIDELAAWLTEHFPPNPSTMPSAKPAPAPAILETANWREELFRFGPGNMFFGGCTSPVGRTSKTALLVLNAGNDHSSGWGRCTVDLAREVAPKGLSVLRMDLAGIGETPLWPGQQEPVLYSTRALNDVRCAIDWLKSEMKIEHIIVMGRCSGAYLAFSFAALDERVDGTVLINPRKLVWDPREDVDQAIREPIQSLETYGSKLTDPNQFKRLLSGDLPISRVLGRLTKALASTADRKLARVPVLRNLSNHYRLSRIVRSRLETLSRRHAPIAFIYSEGDRGLSDFHSFVGDAAARSSYPNASFSLLKDADHNLSPLPARAEVTRKLLEFAARIDSTIA</sequence>
<accession>A0A512HIP4</accession>
<dbReference type="PANTHER" id="PTHR43265:SF1">
    <property type="entry name" value="ESTERASE ESTD"/>
    <property type="match status" value="1"/>
</dbReference>
<comment type="caution">
    <text evidence="2">The sequence shown here is derived from an EMBL/GenBank/DDBJ whole genome shotgun (WGS) entry which is preliminary data.</text>
</comment>